<evidence type="ECO:0000313" key="1">
    <source>
        <dbReference type="EMBL" id="CDL86048.1"/>
    </source>
</evidence>
<accession>W1J7Q8</accession>
<organism evidence="1 2">
    <name type="scientific">Xenorhabdus cabanillasii JM26</name>
    <dbReference type="NCBI Taxonomy" id="1427517"/>
    <lineage>
        <taxon>Bacteria</taxon>
        <taxon>Pseudomonadati</taxon>
        <taxon>Pseudomonadota</taxon>
        <taxon>Gammaproteobacteria</taxon>
        <taxon>Enterobacterales</taxon>
        <taxon>Morganellaceae</taxon>
        <taxon>Xenorhabdus</taxon>
    </lineage>
</organism>
<name>W1J7Q8_9GAMM</name>
<evidence type="ECO:0000313" key="2">
    <source>
        <dbReference type="Proteomes" id="UP000019197"/>
    </source>
</evidence>
<dbReference type="Proteomes" id="UP000019197">
    <property type="component" value="Unassembled WGS sequence"/>
</dbReference>
<gene>
    <name evidence="1" type="ORF">XCR1_2690007</name>
</gene>
<proteinExistence type="predicted"/>
<reference evidence="1 2" key="1">
    <citation type="submission" date="2013-11" db="EMBL/GenBank/DDBJ databases">
        <title>Draft genome sequence and annotation of the entomopathogenic bacterium, Xenorhabdus cabanillasi strain JM26.</title>
        <authorList>
            <person name="Gualtieri M."/>
            <person name="Ogier J.C."/>
            <person name="Pages S."/>
            <person name="Givaudan A."/>
            <person name="Gaudriault S."/>
        </authorList>
    </citation>
    <scope>NUCLEOTIDE SEQUENCE [LARGE SCALE GENOMIC DNA]</scope>
    <source>
        <strain evidence="1 2">JM26</strain>
    </source>
</reference>
<comment type="caution">
    <text evidence="1">The sequence shown here is derived from an EMBL/GenBank/DDBJ whole genome shotgun (WGS) entry which is preliminary data.</text>
</comment>
<sequence length="53" mass="5830">MPSATTLLAVNYGVVTTYPIKLIALPFVRSLTHIGISQEPSPIDALFFNNYAY</sequence>
<protein>
    <submittedName>
        <fullName evidence="1">Uncharacterized protein</fullName>
    </submittedName>
</protein>
<dbReference type="AlphaFoldDB" id="W1J7Q8"/>
<dbReference type="EMBL" id="CBXE010000189">
    <property type="protein sequence ID" value="CDL86048.1"/>
    <property type="molecule type" value="Genomic_DNA"/>
</dbReference>